<dbReference type="GO" id="GO:0046872">
    <property type="term" value="F:metal ion binding"/>
    <property type="evidence" value="ECO:0007669"/>
    <property type="project" value="UniProtKB-KW"/>
</dbReference>
<dbReference type="Gene3D" id="3.90.850.10">
    <property type="entry name" value="Fumarylacetoacetase-like, C-terminal domain"/>
    <property type="match status" value="1"/>
</dbReference>
<dbReference type="InterPro" id="IPR011234">
    <property type="entry name" value="Fumarylacetoacetase-like_C"/>
</dbReference>
<comment type="similarity">
    <text evidence="1">Belongs to the FAH family.</text>
</comment>
<dbReference type="InterPro" id="IPR036663">
    <property type="entry name" value="Fumarylacetoacetase_C_sf"/>
</dbReference>
<name>A0A399QR95_9PROT</name>
<dbReference type="EMBL" id="QWGB01000009">
    <property type="protein sequence ID" value="RIJ21333.1"/>
    <property type="molecule type" value="Genomic_DNA"/>
</dbReference>
<evidence type="ECO:0000259" key="3">
    <source>
        <dbReference type="Pfam" id="PF01557"/>
    </source>
</evidence>
<evidence type="ECO:0000313" key="5">
    <source>
        <dbReference type="Proteomes" id="UP000265431"/>
    </source>
</evidence>
<dbReference type="PANTHER" id="PTHR42796">
    <property type="entry name" value="FUMARYLACETOACETATE HYDROLASE DOMAIN-CONTAINING PROTEIN 2A-RELATED"/>
    <property type="match status" value="1"/>
</dbReference>
<proteinExistence type="inferred from homology"/>
<accession>A0A399QR95</accession>
<dbReference type="GO" id="GO:0016853">
    <property type="term" value="F:isomerase activity"/>
    <property type="evidence" value="ECO:0007669"/>
    <property type="project" value="UniProtKB-ARBA"/>
</dbReference>
<keyword evidence="2" id="KW-0479">Metal-binding</keyword>
<organism evidence="4 5">
    <name type="scientific">Henriciella barbarensis</name>
    <dbReference type="NCBI Taxonomy" id="86342"/>
    <lineage>
        <taxon>Bacteria</taxon>
        <taxon>Pseudomonadati</taxon>
        <taxon>Pseudomonadota</taxon>
        <taxon>Alphaproteobacteria</taxon>
        <taxon>Hyphomonadales</taxon>
        <taxon>Hyphomonadaceae</taxon>
        <taxon>Henriciella</taxon>
    </lineage>
</organism>
<evidence type="ECO:0000313" key="4">
    <source>
        <dbReference type="EMBL" id="RIJ21333.1"/>
    </source>
</evidence>
<evidence type="ECO:0000256" key="2">
    <source>
        <dbReference type="ARBA" id="ARBA00022723"/>
    </source>
</evidence>
<dbReference type="SUPFAM" id="SSF56529">
    <property type="entry name" value="FAH"/>
    <property type="match status" value="1"/>
</dbReference>
<sequence>MRWANFDHEGEVWCGLVEGDAVLVAAKGCLSQHLGDLQSLESAARDGTKLMLTDAKLRQPVIRPGKILAIGLNYAAHVAESVSFISNDKPEVQKWFNKQSTAANGPGSPIHVPKVSQQLDYEAELVVVIGKHGRHVPREKAFDIVAGVSCGCDCSVRDWQKASPTMIMGKGFDTHAPFGPHLVTLDEVGELGSQAIRCYVNNELRQEAKLSDMIHSIADQIAHLTAAFTLEPGDVIFTGTPAGVGAGLSPPTWLQPGDQVRVEIEDVGTLENPVIAEPDTTRIG</sequence>
<comment type="caution">
    <text evidence="4">The sequence shown here is derived from an EMBL/GenBank/DDBJ whole genome shotgun (WGS) entry which is preliminary data.</text>
</comment>
<keyword evidence="5" id="KW-1185">Reference proteome</keyword>
<dbReference type="RefSeq" id="WP_119380485.1">
    <property type="nucleotide sequence ID" value="NZ_QWGB01000009.1"/>
</dbReference>
<feature type="domain" description="Fumarylacetoacetase-like C-terminal" evidence="3">
    <location>
        <begin position="66"/>
        <end position="274"/>
    </location>
</feature>
<protein>
    <submittedName>
        <fullName evidence="4">Fumarylacetoacetate hydrolase family protein</fullName>
    </submittedName>
</protein>
<keyword evidence="4" id="KW-0378">Hydrolase</keyword>
<dbReference type="AlphaFoldDB" id="A0A399QR95"/>
<dbReference type="InterPro" id="IPR051121">
    <property type="entry name" value="FAH"/>
</dbReference>
<dbReference type="Pfam" id="PF01557">
    <property type="entry name" value="FAA_hydrolase"/>
    <property type="match status" value="1"/>
</dbReference>
<reference evidence="4 5" key="1">
    <citation type="submission" date="2018-08" db="EMBL/GenBank/DDBJ databases">
        <title>Henriciella mobilis sp. nov., isolated from seawater.</title>
        <authorList>
            <person name="Cheng H."/>
            <person name="Wu Y.-H."/>
            <person name="Xu X.-W."/>
            <person name="Guo L.-L."/>
        </authorList>
    </citation>
    <scope>NUCLEOTIDE SEQUENCE [LARGE SCALE GENOMIC DNA]</scope>
    <source>
        <strain evidence="4 5">CCUG66934</strain>
    </source>
</reference>
<dbReference type="PANTHER" id="PTHR42796:SF4">
    <property type="entry name" value="FUMARYLACETOACETATE HYDROLASE DOMAIN-CONTAINING PROTEIN 2A"/>
    <property type="match status" value="1"/>
</dbReference>
<dbReference type="Proteomes" id="UP000265431">
    <property type="component" value="Unassembled WGS sequence"/>
</dbReference>
<evidence type="ECO:0000256" key="1">
    <source>
        <dbReference type="ARBA" id="ARBA00010211"/>
    </source>
</evidence>
<dbReference type="FunFam" id="3.90.850.10:FF:000002">
    <property type="entry name" value="2-hydroxyhepta-2,4-diene-1,7-dioate isomerase"/>
    <property type="match status" value="1"/>
</dbReference>
<dbReference type="OrthoDB" id="5197601at2"/>
<dbReference type="GO" id="GO:0016787">
    <property type="term" value="F:hydrolase activity"/>
    <property type="evidence" value="ECO:0007669"/>
    <property type="project" value="UniProtKB-KW"/>
</dbReference>
<dbReference type="GO" id="GO:0019752">
    <property type="term" value="P:carboxylic acid metabolic process"/>
    <property type="evidence" value="ECO:0007669"/>
    <property type="project" value="UniProtKB-ARBA"/>
</dbReference>
<gene>
    <name evidence="4" type="ORF">D1224_13525</name>
</gene>